<organism evidence="1 2">
    <name type="scientific">Pendulispora albinea</name>
    <dbReference type="NCBI Taxonomy" id="2741071"/>
    <lineage>
        <taxon>Bacteria</taxon>
        <taxon>Pseudomonadati</taxon>
        <taxon>Myxococcota</taxon>
        <taxon>Myxococcia</taxon>
        <taxon>Myxococcales</taxon>
        <taxon>Sorangiineae</taxon>
        <taxon>Pendulisporaceae</taxon>
        <taxon>Pendulispora</taxon>
    </lineage>
</organism>
<sequence>MQLGRQTGTLFEAVVSASGLAPLIAPEVIRRACTRAGVSTTIPTTDDLVRALPAIRQALGVYMSPEEVQRHMRAIEKIAGLKH</sequence>
<accession>A0ABZ2M1Q5</accession>
<keyword evidence="2" id="KW-1185">Reference proteome</keyword>
<evidence type="ECO:0000313" key="2">
    <source>
        <dbReference type="Proteomes" id="UP001370348"/>
    </source>
</evidence>
<name>A0ABZ2M1Q5_9BACT</name>
<dbReference type="Proteomes" id="UP001370348">
    <property type="component" value="Chromosome"/>
</dbReference>
<gene>
    <name evidence="1" type="ORF">LZC94_07690</name>
</gene>
<proteinExistence type="predicted"/>
<reference evidence="1 2" key="1">
    <citation type="submission" date="2021-12" db="EMBL/GenBank/DDBJ databases">
        <title>Discovery of the Pendulisporaceae a myxobacterial family with distinct sporulation behavior and unique specialized metabolism.</title>
        <authorList>
            <person name="Garcia R."/>
            <person name="Popoff A."/>
            <person name="Bader C.D."/>
            <person name="Loehr J."/>
            <person name="Walesch S."/>
            <person name="Walt C."/>
            <person name="Boldt J."/>
            <person name="Bunk B."/>
            <person name="Haeckl F.J.F.P.J."/>
            <person name="Gunesch A.P."/>
            <person name="Birkelbach J."/>
            <person name="Nuebel U."/>
            <person name="Pietschmann T."/>
            <person name="Bach T."/>
            <person name="Mueller R."/>
        </authorList>
    </citation>
    <scope>NUCLEOTIDE SEQUENCE [LARGE SCALE GENOMIC DNA]</scope>
    <source>
        <strain evidence="1 2">MSr11954</strain>
    </source>
</reference>
<protein>
    <submittedName>
        <fullName evidence="1">Uncharacterized protein</fullName>
    </submittedName>
</protein>
<evidence type="ECO:0000313" key="1">
    <source>
        <dbReference type="EMBL" id="WXB17149.1"/>
    </source>
</evidence>
<dbReference type="RefSeq" id="WP_394826779.1">
    <property type="nucleotide sequence ID" value="NZ_CP089984.1"/>
</dbReference>
<dbReference type="EMBL" id="CP089984">
    <property type="protein sequence ID" value="WXB17149.1"/>
    <property type="molecule type" value="Genomic_DNA"/>
</dbReference>